<accession>A0ABP0K0J7</accession>
<evidence type="ECO:0000313" key="1">
    <source>
        <dbReference type="EMBL" id="CAK9020279.1"/>
    </source>
</evidence>
<dbReference type="EMBL" id="CAXAMM010009424">
    <property type="protein sequence ID" value="CAK9020279.1"/>
    <property type="molecule type" value="Genomic_DNA"/>
</dbReference>
<sequence length="110" mass="11952">MAFSAGYPSLPILDPEKLSCRDSSPGGLAASCFALPDVADALGSACCNPSLLARLGYADTSLHRKQRSSYMRQRSSLNNIRDSNSMWMPMLEQVHHEVLPQAPRGGGRFL</sequence>
<keyword evidence="2" id="KW-1185">Reference proteome</keyword>
<gene>
    <name evidence="1" type="ORF">SCF082_LOCUS14856</name>
</gene>
<comment type="caution">
    <text evidence="1">The sequence shown here is derived from an EMBL/GenBank/DDBJ whole genome shotgun (WGS) entry which is preliminary data.</text>
</comment>
<dbReference type="Proteomes" id="UP001642464">
    <property type="component" value="Unassembled WGS sequence"/>
</dbReference>
<protein>
    <submittedName>
        <fullName evidence="1">Uncharacterized protein</fullName>
    </submittedName>
</protein>
<evidence type="ECO:0000313" key="2">
    <source>
        <dbReference type="Proteomes" id="UP001642464"/>
    </source>
</evidence>
<reference evidence="1 2" key="1">
    <citation type="submission" date="2024-02" db="EMBL/GenBank/DDBJ databases">
        <authorList>
            <person name="Chen Y."/>
            <person name="Shah S."/>
            <person name="Dougan E. K."/>
            <person name="Thang M."/>
            <person name="Chan C."/>
        </authorList>
    </citation>
    <scope>NUCLEOTIDE SEQUENCE [LARGE SCALE GENOMIC DNA]</scope>
</reference>
<proteinExistence type="predicted"/>
<organism evidence="1 2">
    <name type="scientific">Durusdinium trenchii</name>
    <dbReference type="NCBI Taxonomy" id="1381693"/>
    <lineage>
        <taxon>Eukaryota</taxon>
        <taxon>Sar</taxon>
        <taxon>Alveolata</taxon>
        <taxon>Dinophyceae</taxon>
        <taxon>Suessiales</taxon>
        <taxon>Symbiodiniaceae</taxon>
        <taxon>Durusdinium</taxon>
    </lineage>
</organism>
<name>A0ABP0K0J7_9DINO</name>